<dbReference type="InterPro" id="IPR013083">
    <property type="entry name" value="Znf_RING/FYVE/PHD"/>
</dbReference>
<evidence type="ECO:0000256" key="3">
    <source>
        <dbReference type="ARBA" id="ARBA00022679"/>
    </source>
</evidence>
<evidence type="ECO:0000256" key="5">
    <source>
        <dbReference type="ARBA" id="ARBA00022723"/>
    </source>
</evidence>
<comment type="pathway">
    <text evidence="2">Protein modification; protein ubiquitination.</text>
</comment>
<evidence type="ECO:0000256" key="12">
    <source>
        <dbReference type="SAM" id="Phobius"/>
    </source>
</evidence>
<evidence type="ECO:0000259" key="13">
    <source>
        <dbReference type="PROSITE" id="PS50089"/>
    </source>
</evidence>
<dbReference type="AlphaFoldDB" id="A0A8B8EAM6"/>
<dbReference type="GO" id="GO:0008270">
    <property type="term" value="F:zinc ion binding"/>
    <property type="evidence" value="ECO:0007669"/>
    <property type="project" value="UniProtKB-KW"/>
</dbReference>
<name>A0A8B8EAM6_CRAVI</name>
<feature type="transmembrane region" description="Helical" evidence="12">
    <location>
        <begin position="196"/>
        <end position="219"/>
    </location>
</feature>
<dbReference type="Gene3D" id="3.30.40.10">
    <property type="entry name" value="Zinc/RING finger domain, C3HC4 (zinc finger)"/>
    <property type="match status" value="1"/>
</dbReference>
<evidence type="ECO:0000256" key="4">
    <source>
        <dbReference type="ARBA" id="ARBA00022692"/>
    </source>
</evidence>
<dbReference type="InterPro" id="IPR001841">
    <property type="entry name" value="Znf_RING"/>
</dbReference>
<feature type="region of interest" description="Disordered" evidence="11">
    <location>
        <begin position="390"/>
        <end position="425"/>
    </location>
</feature>
<feature type="transmembrane region" description="Helical" evidence="12">
    <location>
        <begin position="225"/>
        <end position="245"/>
    </location>
</feature>
<dbReference type="GO" id="GO:0006511">
    <property type="term" value="P:ubiquitin-dependent protein catabolic process"/>
    <property type="evidence" value="ECO:0007669"/>
    <property type="project" value="TreeGrafter"/>
</dbReference>
<keyword evidence="8 12" id="KW-1133">Transmembrane helix</keyword>
<dbReference type="PANTHER" id="PTHR15067">
    <property type="entry name" value="E3 UBIQUITIN-PROTEIN LIGASE RNF8"/>
    <property type="match status" value="1"/>
</dbReference>
<reference evidence="15" key="1">
    <citation type="submission" date="2025-08" db="UniProtKB">
        <authorList>
            <consortium name="RefSeq"/>
        </authorList>
    </citation>
    <scope>IDENTIFICATION</scope>
    <source>
        <tissue evidence="15">Whole sample</tissue>
    </source>
</reference>
<evidence type="ECO:0000256" key="9">
    <source>
        <dbReference type="ARBA" id="ARBA00023136"/>
    </source>
</evidence>
<dbReference type="GO" id="GO:0030968">
    <property type="term" value="P:endoplasmic reticulum unfolded protein response"/>
    <property type="evidence" value="ECO:0007669"/>
    <property type="project" value="TreeGrafter"/>
</dbReference>
<feature type="compositionally biased region" description="Polar residues" evidence="11">
    <location>
        <begin position="390"/>
        <end position="404"/>
    </location>
</feature>
<dbReference type="InterPro" id="IPR057992">
    <property type="entry name" value="TPR_SYVN1_N"/>
</dbReference>
<feature type="domain" description="RING-type" evidence="13">
    <location>
        <begin position="351"/>
        <end position="389"/>
    </location>
</feature>
<evidence type="ECO:0000256" key="8">
    <source>
        <dbReference type="ARBA" id="ARBA00022989"/>
    </source>
</evidence>
<dbReference type="GO" id="GO:0000151">
    <property type="term" value="C:ubiquitin ligase complex"/>
    <property type="evidence" value="ECO:0007669"/>
    <property type="project" value="TreeGrafter"/>
</dbReference>
<dbReference type="GO" id="GO:0070936">
    <property type="term" value="P:protein K48-linked ubiquitination"/>
    <property type="evidence" value="ECO:0007669"/>
    <property type="project" value="TreeGrafter"/>
</dbReference>
<keyword evidence="3" id="KW-0808">Transferase</keyword>
<feature type="transmembrane region" description="Helical" evidence="12">
    <location>
        <begin position="12"/>
        <end position="32"/>
    </location>
</feature>
<comment type="subcellular location">
    <subcellularLocation>
        <location evidence="1">Membrane</location>
        <topology evidence="1">Multi-pass membrane protein</topology>
    </subcellularLocation>
</comment>
<dbReference type="FunFam" id="3.30.40.10:FF:000149">
    <property type="entry name" value="E3 ubiquitin-protein ligase AMFR"/>
    <property type="match status" value="1"/>
</dbReference>
<dbReference type="PANTHER" id="PTHR15067:SF5">
    <property type="entry name" value="E3 UBIQUITIN-PROTEIN LIGASE AMFR"/>
    <property type="match status" value="1"/>
</dbReference>
<protein>
    <submittedName>
        <fullName evidence="15">E3 ubiquitin-protein ligase AMFR-like</fullName>
    </submittedName>
</protein>
<evidence type="ECO:0000256" key="2">
    <source>
        <dbReference type="ARBA" id="ARBA00004906"/>
    </source>
</evidence>
<feature type="transmembrane region" description="Helical" evidence="12">
    <location>
        <begin position="291"/>
        <end position="312"/>
    </location>
</feature>
<evidence type="ECO:0000313" key="15">
    <source>
        <dbReference type="RefSeq" id="XP_022337180.1"/>
    </source>
</evidence>
<keyword evidence="14" id="KW-1185">Reference proteome</keyword>
<dbReference type="SUPFAM" id="SSF57850">
    <property type="entry name" value="RING/U-box"/>
    <property type="match status" value="1"/>
</dbReference>
<dbReference type="Pfam" id="PF13639">
    <property type="entry name" value="zf-RING_2"/>
    <property type="match status" value="1"/>
</dbReference>
<dbReference type="Proteomes" id="UP000694844">
    <property type="component" value="Chromosome 5"/>
</dbReference>
<keyword evidence="5" id="KW-0479">Metal-binding</keyword>
<dbReference type="OrthoDB" id="3824970at2759"/>
<keyword evidence="7" id="KW-0862">Zinc</keyword>
<dbReference type="GO" id="GO:0061630">
    <property type="term" value="F:ubiquitin protein ligase activity"/>
    <property type="evidence" value="ECO:0007669"/>
    <property type="project" value="TreeGrafter"/>
</dbReference>
<organism evidence="14 15">
    <name type="scientific">Crassostrea virginica</name>
    <name type="common">Eastern oyster</name>
    <dbReference type="NCBI Taxonomy" id="6565"/>
    <lineage>
        <taxon>Eukaryota</taxon>
        <taxon>Metazoa</taxon>
        <taxon>Spiralia</taxon>
        <taxon>Lophotrochozoa</taxon>
        <taxon>Mollusca</taxon>
        <taxon>Bivalvia</taxon>
        <taxon>Autobranchia</taxon>
        <taxon>Pteriomorphia</taxon>
        <taxon>Ostreida</taxon>
        <taxon>Ostreoidea</taxon>
        <taxon>Ostreidae</taxon>
        <taxon>Crassostrea</taxon>
    </lineage>
</organism>
<dbReference type="GO" id="GO:0005829">
    <property type="term" value="C:cytosol"/>
    <property type="evidence" value="ECO:0007669"/>
    <property type="project" value="TreeGrafter"/>
</dbReference>
<dbReference type="Pfam" id="PF25563">
    <property type="entry name" value="TPR_SYVN1_N"/>
    <property type="match status" value="1"/>
</dbReference>
<feature type="transmembrane region" description="Helical" evidence="12">
    <location>
        <begin position="266"/>
        <end position="285"/>
    </location>
</feature>
<feature type="transmembrane region" description="Helical" evidence="12">
    <location>
        <begin position="132"/>
        <end position="149"/>
    </location>
</feature>
<keyword evidence="4 12" id="KW-0812">Transmembrane</keyword>
<accession>A0A8B8EAM6</accession>
<feature type="transmembrane region" description="Helical" evidence="12">
    <location>
        <begin position="92"/>
        <end position="112"/>
    </location>
</feature>
<evidence type="ECO:0000256" key="6">
    <source>
        <dbReference type="ARBA" id="ARBA00022771"/>
    </source>
</evidence>
<dbReference type="PROSITE" id="PS50089">
    <property type="entry name" value="ZF_RING_2"/>
    <property type="match status" value="1"/>
</dbReference>
<dbReference type="SMART" id="SM00184">
    <property type="entry name" value="RING"/>
    <property type="match status" value="1"/>
</dbReference>
<dbReference type="RefSeq" id="XP_022337180.1">
    <property type="nucleotide sequence ID" value="XM_022481472.1"/>
</dbReference>
<dbReference type="CDD" id="cd16455">
    <property type="entry name" value="RING-H2_AMFR"/>
    <property type="match status" value="1"/>
</dbReference>
<gene>
    <name evidence="15" type="primary">LOC111133263</name>
</gene>
<dbReference type="GeneID" id="111133263"/>
<proteinExistence type="predicted"/>
<evidence type="ECO:0000256" key="11">
    <source>
        <dbReference type="SAM" id="MobiDB-lite"/>
    </source>
</evidence>
<keyword evidence="6 10" id="KW-0863">Zinc-finger</keyword>
<evidence type="ECO:0000256" key="10">
    <source>
        <dbReference type="PROSITE-ProRule" id="PRU00175"/>
    </source>
</evidence>
<dbReference type="KEGG" id="cvn:111133263"/>
<keyword evidence="9 12" id="KW-0472">Membrane</keyword>
<evidence type="ECO:0000256" key="1">
    <source>
        <dbReference type="ARBA" id="ARBA00004141"/>
    </source>
</evidence>
<feature type="transmembrane region" description="Helical" evidence="12">
    <location>
        <begin position="155"/>
        <end position="175"/>
    </location>
</feature>
<evidence type="ECO:0000256" key="7">
    <source>
        <dbReference type="ARBA" id="ARBA00022833"/>
    </source>
</evidence>
<dbReference type="GO" id="GO:0005783">
    <property type="term" value="C:endoplasmic reticulum"/>
    <property type="evidence" value="ECO:0007669"/>
    <property type="project" value="TreeGrafter"/>
</dbReference>
<evidence type="ECO:0000313" key="14">
    <source>
        <dbReference type="Proteomes" id="UP000694844"/>
    </source>
</evidence>
<sequence length="478" mass="54949">MPVILLERIPLPSLQTYTSVSVLILSVALYYAHHTVTTFDMDSMNTMDFGDEVTVEPMPDDDVLTDAHDINATLPYDSVGWNMFHILTTEVWCVWILVNSAYCCLILIGKAIQKLVFGELRVSEEQHLKDKFWNFLFYKFIFIFGVMNVQTLEEVVSWVAWFTILGFFTLLTQLAKDRFEYLSFSPIAARGVHLKLLSLLFVILLCSFALLFLSGYVGLHAGPTIFAFLAAECLLLGIRALYVVVRYVIHLWDMTISSVWENKSIYIYYTELGFELAALAVDFTHHLHMLLWGNIFLSMASLVICMQLRYLFYEFKRRINRHKNYRRVVQNMEARFPMATKDELQVHNDNCAVCWESMESARKLPCGHLFHNSCLTSWLEQDTSCPTCRTSLSEGQQVDPNSNVPDERGAAPPPQAQQQPPQNHFTNHFFHFDGSRYVSWFPSFSVEVTHTQLLPGGRQRAIQTSQLDSMVKPVKLSL</sequence>